<reference evidence="7 8" key="1">
    <citation type="journal article" date="2024" name="J Genomics">
        <title>Draft genome sequencing and assembly of Favolaschia claudopus CIRM-BRFM 2984 isolated from oak limbs.</title>
        <authorList>
            <person name="Navarro D."/>
            <person name="Drula E."/>
            <person name="Chaduli D."/>
            <person name="Cazenave R."/>
            <person name="Ahrendt S."/>
            <person name="Wang J."/>
            <person name="Lipzen A."/>
            <person name="Daum C."/>
            <person name="Barry K."/>
            <person name="Grigoriev I.V."/>
            <person name="Favel A."/>
            <person name="Rosso M.N."/>
            <person name="Martin F."/>
        </authorList>
    </citation>
    <scope>NUCLEOTIDE SEQUENCE [LARGE SCALE GENOMIC DNA]</scope>
    <source>
        <strain evidence="7 8">CIRM-BRFM 2984</strain>
    </source>
</reference>
<evidence type="ECO:0000256" key="1">
    <source>
        <dbReference type="ARBA" id="ARBA00022723"/>
    </source>
</evidence>
<dbReference type="GO" id="GO:0005506">
    <property type="term" value="F:iron ion binding"/>
    <property type="evidence" value="ECO:0007669"/>
    <property type="project" value="InterPro"/>
</dbReference>
<dbReference type="PRINTS" id="PR00457">
    <property type="entry name" value="ANPEROXIDASE"/>
</dbReference>
<dbReference type="SUPFAM" id="SSF48264">
    <property type="entry name" value="Cytochrome P450"/>
    <property type="match status" value="1"/>
</dbReference>
<dbReference type="GO" id="GO:0004497">
    <property type="term" value="F:monooxygenase activity"/>
    <property type="evidence" value="ECO:0007669"/>
    <property type="project" value="InterPro"/>
</dbReference>
<keyword evidence="7" id="KW-0575">Peroxidase</keyword>
<dbReference type="GO" id="GO:0020037">
    <property type="term" value="F:heme binding"/>
    <property type="evidence" value="ECO:0007669"/>
    <property type="project" value="InterPro"/>
</dbReference>
<dbReference type="PANTHER" id="PTHR11903:SF37">
    <property type="entry name" value="PSI-PRODUCING OXYGENASE A"/>
    <property type="match status" value="1"/>
</dbReference>
<feature type="coiled-coil region" evidence="6">
    <location>
        <begin position="89"/>
        <end position="144"/>
    </location>
</feature>
<accession>A0AAW0BGP8</accession>
<keyword evidence="4 5" id="KW-0408">Iron</keyword>
<dbReference type="GO" id="GO:0016705">
    <property type="term" value="F:oxidoreductase activity, acting on paired donors, with incorporation or reduction of molecular oxygen"/>
    <property type="evidence" value="ECO:0007669"/>
    <property type="project" value="InterPro"/>
</dbReference>
<dbReference type="PROSITE" id="PS50292">
    <property type="entry name" value="PEROXIDASE_3"/>
    <property type="match status" value="1"/>
</dbReference>
<evidence type="ECO:0000256" key="6">
    <source>
        <dbReference type="SAM" id="Coils"/>
    </source>
</evidence>
<dbReference type="SUPFAM" id="SSF48113">
    <property type="entry name" value="Heme-dependent peroxidases"/>
    <property type="match status" value="1"/>
</dbReference>
<dbReference type="Proteomes" id="UP001362999">
    <property type="component" value="Unassembled WGS sequence"/>
</dbReference>
<sequence>MDSSELYHVKQQFFLGAYKALIGLSLPDTNSPDYIPTLVYQARAHIALNDPSAALALVLADSENVALKAVSALARYVSAAETASQEAALEELRDLAVEIEGDVEGTERDKHMVRVLAGTAFARAGEIEEALETLMQDTEDLEAVAVLVQIYLSINRTDRAKKEFDRAKQWAEDDLLLQLIESSIGLVASKDGYSNANSFYTEQLGNPSLSSPHILTARGVTRILRNEIPEAKSDLEESIEQQKGDGETLAAFVVAAGIESKKGEADELWTRLQTEHPAHPLVVDVARKADLFDECVAKFTYVNPPKVNGQDVITNGSTSSQPKDKESMLKELREQLKKGVDSIHSSSLSALVDAFRHKDSIDDRALLLEHGITLVSRLPDGSFANMAQDKIIEIRRSHFAAATDASDLEYYAWRSADGSNNNVNVPEMGRAGTPYARSVQQTHPLAKHELPDAGLVFDTLQRKQFVNHPGGLSSLMFSFAALVIHSIFRTSHALVPLDGNINDTSSYVDLSPLYGHDQTEQDRVRNKKAGRGLLYPDVFAEDRLLLLPPAVCAILVLFSRNHNYIAKKIFDINERGTYEDPKTLQEKDLLKQDNEIFQTARLVNCGWFGSVVFSDYFSCILGLVRDGSSWSLNPFGEIRNPDHTMVERGQGNFNCLYRWHATTSQEDEKWVDRVFENMFAGKDPNDVTPEDFKNAAADIRSKEPDITHWTFGEMKRQDNGKFKDEDLADILHNATEHPAAAFRARGTPASMRMHEIMGIEANRRWGVCSLNDFRKVSYASFQEWNPDQEIADCAEKLYGKIDNLELYVGLQAEETKPLVEGAGLCPGYTISRAILSDAIAITRGDRHFTHDYTPFNLTAWGFADCQRDPKAFGFGSTLGRLFLRTLPDSFTENSVYAYFPLMLPTSMKTHLSKMHLLDNYDLARPKQLSPVQEVTKYEEIIEIMKSPKFVAPYAARAAKIIKGNGFFLVGSEKEQQAIYKPLFDTPESLDKTGTFFRDTTRKLINSNSFALVGGKTCVVDIARDVLKVVPVLWVAEIAGISLQTKENPHGDFTPAGLYTMLSEIYSYIFLENEKSKTMLMKTKVQTHVDSLLYHIKANLGLSSRISMMDSVAAMFGRKKPNEQHEIVKRLRDMGHSSDIANIILAIMVGATVELSLGLVNMINLLIDSEILPSVQSAIASGDLKGYALEAQRLEPPLRGVYLPLGTSSLHSPGLQSGIFEDPRKVDPTRHPKEGYLHPDGIFKYLGEPFSVRVMSEVLRAVFGYKNVSRAPGKSGHLKRFEDETRQDLLFAYLDDEKMSSPWPTSMAIQYDASAAL</sequence>
<gene>
    <name evidence="7" type="ORF">R3P38DRAFT_3316805</name>
</gene>
<dbReference type="PANTHER" id="PTHR11903">
    <property type="entry name" value="PROSTAGLANDIN G/H SYNTHASE"/>
    <property type="match status" value="1"/>
</dbReference>
<dbReference type="InterPro" id="IPR037120">
    <property type="entry name" value="Haem_peroxidase_sf_animal"/>
</dbReference>
<evidence type="ECO:0000256" key="2">
    <source>
        <dbReference type="ARBA" id="ARBA00022964"/>
    </source>
</evidence>
<dbReference type="Gene3D" id="1.10.640.10">
    <property type="entry name" value="Haem peroxidase domain superfamily, animal type"/>
    <property type="match status" value="1"/>
</dbReference>
<dbReference type="GO" id="GO:0051213">
    <property type="term" value="F:dioxygenase activity"/>
    <property type="evidence" value="ECO:0007669"/>
    <property type="project" value="UniProtKB-KW"/>
</dbReference>
<keyword evidence="8" id="KW-1185">Reference proteome</keyword>
<keyword evidence="6" id="KW-0175">Coiled coil</keyword>
<dbReference type="Pfam" id="PF03098">
    <property type="entry name" value="An_peroxidase"/>
    <property type="match status" value="1"/>
</dbReference>
<dbReference type="Pfam" id="PF04733">
    <property type="entry name" value="Coatomer_E"/>
    <property type="match status" value="1"/>
</dbReference>
<dbReference type="InterPro" id="IPR010255">
    <property type="entry name" value="Haem_peroxidase_sf"/>
</dbReference>
<feature type="binding site" description="axial binding residue" evidence="5">
    <location>
        <position position="660"/>
    </location>
    <ligand>
        <name>heme b</name>
        <dbReference type="ChEBI" id="CHEBI:60344"/>
    </ligand>
    <ligandPart>
        <name>Fe</name>
        <dbReference type="ChEBI" id="CHEBI:18248"/>
    </ligandPart>
</feature>
<protein>
    <submittedName>
        <fullName evidence="7">Heme peroxidase</fullName>
    </submittedName>
</protein>
<dbReference type="InterPro" id="IPR011990">
    <property type="entry name" value="TPR-like_helical_dom_sf"/>
</dbReference>
<keyword evidence="2" id="KW-0223">Dioxygenase</keyword>
<evidence type="ECO:0000313" key="8">
    <source>
        <dbReference type="Proteomes" id="UP001362999"/>
    </source>
</evidence>
<dbReference type="InterPro" id="IPR036396">
    <property type="entry name" value="Cyt_P450_sf"/>
</dbReference>
<dbReference type="SUPFAM" id="SSF48452">
    <property type="entry name" value="TPR-like"/>
    <property type="match status" value="1"/>
</dbReference>
<dbReference type="Gene3D" id="1.10.630.10">
    <property type="entry name" value="Cytochrome P450"/>
    <property type="match status" value="1"/>
</dbReference>
<evidence type="ECO:0000256" key="3">
    <source>
        <dbReference type="ARBA" id="ARBA00023002"/>
    </source>
</evidence>
<comment type="caution">
    <text evidence="7">The sequence shown here is derived from an EMBL/GenBank/DDBJ whole genome shotgun (WGS) entry which is preliminary data.</text>
</comment>
<dbReference type="GO" id="GO:0004601">
    <property type="term" value="F:peroxidase activity"/>
    <property type="evidence" value="ECO:0007669"/>
    <property type="project" value="UniProtKB-KW"/>
</dbReference>
<dbReference type="GO" id="GO:0006631">
    <property type="term" value="P:fatty acid metabolic process"/>
    <property type="evidence" value="ECO:0007669"/>
    <property type="project" value="UniProtKB-ARBA"/>
</dbReference>
<organism evidence="7 8">
    <name type="scientific">Favolaschia claudopus</name>
    <dbReference type="NCBI Taxonomy" id="2862362"/>
    <lineage>
        <taxon>Eukaryota</taxon>
        <taxon>Fungi</taxon>
        <taxon>Dikarya</taxon>
        <taxon>Basidiomycota</taxon>
        <taxon>Agaricomycotina</taxon>
        <taxon>Agaricomycetes</taxon>
        <taxon>Agaricomycetidae</taxon>
        <taxon>Agaricales</taxon>
        <taxon>Marasmiineae</taxon>
        <taxon>Mycenaceae</taxon>
        <taxon>Favolaschia</taxon>
    </lineage>
</organism>
<evidence type="ECO:0000256" key="4">
    <source>
        <dbReference type="ARBA" id="ARBA00023004"/>
    </source>
</evidence>
<keyword evidence="1 5" id="KW-0479">Metal-binding</keyword>
<dbReference type="InterPro" id="IPR019791">
    <property type="entry name" value="Haem_peroxidase_animal"/>
</dbReference>
<proteinExistence type="predicted"/>
<dbReference type="GO" id="GO:0006979">
    <property type="term" value="P:response to oxidative stress"/>
    <property type="evidence" value="ECO:0007669"/>
    <property type="project" value="InterPro"/>
</dbReference>
<keyword evidence="5" id="KW-0349">Heme</keyword>
<evidence type="ECO:0000313" key="7">
    <source>
        <dbReference type="EMBL" id="KAK7025283.1"/>
    </source>
</evidence>
<dbReference type="EMBL" id="JAWWNJ010000034">
    <property type="protein sequence ID" value="KAK7025283.1"/>
    <property type="molecule type" value="Genomic_DNA"/>
</dbReference>
<keyword evidence="3" id="KW-0560">Oxidoreductase</keyword>
<name>A0AAW0BGP8_9AGAR</name>
<evidence type="ECO:0000256" key="5">
    <source>
        <dbReference type="PIRSR" id="PIRSR619791-2"/>
    </source>
</evidence>
<dbReference type="InterPro" id="IPR050783">
    <property type="entry name" value="Oxylipin_biosynth_metab"/>
</dbReference>
<dbReference type="Gene3D" id="1.25.40.10">
    <property type="entry name" value="Tetratricopeptide repeat domain"/>
    <property type="match status" value="1"/>
</dbReference>